<sequence length="88" mass="9809">MNVTQPYAIDVSSLGDTVWVTAHDGSCVGRFSKRFGIDVHRTVTEQLAGADQCLHCTHEPAGEGEWRVFRDAVLQHHGIDVPFDTIRF</sequence>
<gene>
    <name evidence="1" type="ORF">C7402_103250</name>
</gene>
<evidence type="ECO:0000313" key="1">
    <source>
        <dbReference type="EMBL" id="PVX85673.1"/>
    </source>
</evidence>
<keyword evidence="2" id="KW-1185">Reference proteome</keyword>
<comment type="caution">
    <text evidence="1">The sequence shown here is derived from an EMBL/GenBank/DDBJ whole genome shotgun (WGS) entry which is preliminary data.</text>
</comment>
<dbReference type="EMBL" id="QEOB01000003">
    <property type="protein sequence ID" value="PVX85673.1"/>
    <property type="molecule type" value="Genomic_DNA"/>
</dbReference>
<name>A0ABX5KUX6_9BURK</name>
<proteinExistence type="predicted"/>
<evidence type="ECO:0000313" key="2">
    <source>
        <dbReference type="Proteomes" id="UP000245712"/>
    </source>
</evidence>
<reference evidence="1 2" key="1">
    <citation type="submission" date="2018-05" db="EMBL/GenBank/DDBJ databases">
        <title>Genomic Encyclopedia of Type Strains, Phase IV (KMG-V): Genome sequencing to study the core and pangenomes of soil and plant-associated prokaryotes.</title>
        <authorList>
            <person name="Whitman W."/>
        </authorList>
    </citation>
    <scope>NUCLEOTIDE SEQUENCE [LARGE SCALE GENOMIC DNA]</scope>
    <source>
        <strain evidence="1 2">SCZa-39</strain>
    </source>
</reference>
<dbReference type="Proteomes" id="UP000245712">
    <property type="component" value="Unassembled WGS sequence"/>
</dbReference>
<accession>A0ABX5KUX6</accession>
<dbReference type="RefSeq" id="WP_165841820.1">
    <property type="nucleotide sequence ID" value="NZ_QEOB01000003.1"/>
</dbReference>
<protein>
    <submittedName>
        <fullName evidence="1">Uncharacterized protein</fullName>
    </submittedName>
</protein>
<organism evidence="1 2">
    <name type="scientific">Paraburkholderia unamae</name>
    <dbReference type="NCBI Taxonomy" id="219649"/>
    <lineage>
        <taxon>Bacteria</taxon>
        <taxon>Pseudomonadati</taxon>
        <taxon>Pseudomonadota</taxon>
        <taxon>Betaproteobacteria</taxon>
        <taxon>Burkholderiales</taxon>
        <taxon>Burkholderiaceae</taxon>
        <taxon>Paraburkholderia</taxon>
    </lineage>
</organism>